<dbReference type="Gene3D" id="3.40.30.10">
    <property type="entry name" value="Glutaredoxin"/>
    <property type="match status" value="1"/>
</dbReference>
<dbReference type="EMBL" id="JAEKJA010000017">
    <property type="protein sequence ID" value="MBJ3777547.1"/>
    <property type="molecule type" value="Genomic_DNA"/>
</dbReference>
<dbReference type="AlphaFoldDB" id="A0A934IST2"/>
<gene>
    <name evidence="5" type="ORF">JCR33_17700</name>
</gene>
<comment type="similarity">
    <text evidence="1">Belongs to the SCO1/2 family.</text>
</comment>
<dbReference type="Pfam" id="PF02630">
    <property type="entry name" value="SCO1-SenC"/>
    <property type="match status" value="1"/>
</dbReference>
<dbReference type="CDD" id="cd02968">
    <property type="entry name" value="SCO"/>
    <property type="match status" value="1"/>
</dbReference>
<evidence type="ECO:0000256" key="1">
    <source>
        <dbReference type="ARBA" id="ARBA00010996"/>
    </source>
</evidence>
<comment type="caution">
    <text evidence="5">The sequence shown here is derived from an EMBL/GenBank/DDBJ whole genome shotgun (WGS) entry which is preliminary data.</text>
</comment>
<dbReference type="FunFam" id="3.40.30.10:FF:000013">
    <property type="entry name" value="Blast:Protein SCO1 homolog, mitochondrial"/>
    <property type="match status" value="1"/>
</dbReference>
<keyword evidence="3" id="KW-0479">Metal-binding</keyword>
<protein>
    <submittedName>
        <fullName evidence="5">SCO family protein</fullName>
    </submittedName>
</protein>
<dbReference type="PANTHER" id="PTHR12151">
    <property type="entry name" value="ELECTRON TRANSPORT PROTIN SCO1/SENC FAMILY MEMBER"/>
    <property type="match status" value="1"/>
</dbReference>
<feature type="binding site" evidence="3">
    <location>
        <position position="71"/>
    </location>
    <ligand>
        <name>Cu cation</name>
        <dbReference type="ChEBI" id="CHEBI:23378"/>
    </ligand>
</feature>
<evidence type="ECO:0000313" key="5">
    <source>
        <dbReference type="EMBL" id="MBJ3777547.1"/>
    </source>
</evidence>
<name>A0A934IST2_9HYPH</name>
<organism evidence="5 6">
    <name type="scientific">Acuticoccus mangrovi</name>
    <dbReference type="NCBI Taxonomy" id="2796142"/>
    <lineage>
        <taxon>Bacteria</taxon>
        <taxon>Pseudomonadati</taxon>
        <taxon>Pseudomonadota</taxon>
        <taxon>Alphaproteobacteria</taxon>
        <taxon>Hyphomicrobiales</taxon>
        <taxon>Amorphaceae</taxon>
        <taxon>Acuticoccus</taxon>
    </lineage>
</organism>
<evidence type="ECO:0000313" key="6">
    <source>
        <dbReference type="Proteomes" id="UP000609531"/>
    </source>
</evidence>
<dbReference type="RefSeq" id="WP_198883448.1">
    <property type="nucleotide sequence ID" value="NZ_JAEKJA010000017.1"/>
</dbReference>
<keyword evidence="2 3" id="KW-0186">Copper</keyword>
<evidence type="ECO:0000256" key="3">
    <source>
        <dbReference type="PIRSR" id="PIRSR603782-1"/>
    </source>
</evidence>
<accession>A0A934IST2</accession>
<proteinExistence type="inferred from homology"/>
<feature type="binding site" evidence="3">
    <location>
        <position position="159"/>
    </location>
    <ligand>
        <name>Cu cation</name>
        <dbReference type="ChEBI" id="CHEBI:23378"/>
    </ligand>
</feature>
<dbReference type="SUPFAM" id="SSF52833">
    <property type="entry name" value="Thioredoxin-like"/>
    <property type="match status" value="1"/>
</dbReference>
<feature type="binding site" evidence="3">
    <location>
        <position position="75"/>
    </location>
    <ligand>
        <name>Cu cation</name>
        <dbReference type="ChEBI" id="CHEBI:23378"/>
    </ligand>
</feature>
<keyword evidence="6" id="KW-1185">Reference proteome</keyword>
<dbReference type="InterPro" id="IPR036249">
    <property type="entry name" value="Thioredoxin-like_sf"/>
</dbReference>
<dbReference type="InterPro" id="IPR003782">
    <property type="entry name" value="SCO1/SenC"/>
</dbReference>
<dbReference type="PANTHER" id="PTHR12151:SF25">
    <property type="entry name" value="LINALOOL DEHYDRATASE_ISOMERASE DOMAIN-CONTAINING PROTEIN"/>
    <property type="match status" value="1"/>
</dbReference>
<dbReference type="Proteomes" id="UP000609531">
    <property type="component" value="Unassembled WGS sequence"/>
</dbReference>
<dbReference type="GO" id="GO:0046872">
    <property type="term" value="F:metal ion binding"/>
    <property type="evidence" value="ECO:0007669"/>
    <property type="project" value="UniProtKB-KW"/>
</dbReference>
<feature type="disulfide bond" description="Redox-active" evidence="4">
    <location>
        <begin position="71"/>
        <end position="75"/>
    </location>
</feature>
<evidence type="ECO:0000256" key="2">
    <source>
        <dbReference type="ARBA" id="ARBA00023008"/>
    </source>
</evidence>
<evidence type="ECO:0000256" key="4">
    <source>
        <dbReference type="PIRSR" id="PIRSR603782-2"/>
    </source>
</evidence>
<reference evidence="5" key="1">
    <citation type="submission" date="2020-12" db="EMBL/GenBank/DDBJ databases">
        <title>Bacterial taxonomy.</title>
        <authorList>
            <person name="Pan X."/>
        </authorList>
    </citation>
    <scope>NUCLEOTIDE SEQUENCE</scope>
    <source>
        <strain evidence="5">B2012</strain>
    </source>
</reference>
<keyword evidence="4" id="KW-1015">Disulfide bond</keyword>
<sequence length="195" mass="20993">MRRSLFAAVGVVALVAVAGVLLVGTRGERGGAEASTTIGGPFSLTTHTGATLSDSDLKGTPFAVFFGFTHCPEICPTTLWDMSLALKELGPDADRLKVLFITVDPERDTPEFLGHYLGAFDPRIIGLIGSEAELAELGRDYHAYWEKVPTKDGGYTMNHTASVYLMDADGHFVDTIGYGEDPSTRLAKLRRLIDG</sequence>